<sequence length="574" mass="62954">MAFSLGLLLLWTASVTGVAHDPEVATLLGPGGKRLGLTLDFLLPILPNDWLADKALMNTPMITGVEVSPGYEFVGYAYTRFTGNYMVWNETQRSLGPIWSGRIRSFIVREVSHELSTINKKAQEVGAVYTDLNFSGQSRPINLFSTSWKVEGYFESVRLSPGYMLTISDGLGNSETWKTDFDVPDKWKKSAVAFRLQSLRALPKPTTVPTRTDAPTTSVPTTPTPTPSTLGSSETNQVPLILGSVGGTLALVAVVVGIYCLCRRRKRRPLSTKLDTPNVGTPQGPSTYAATSSLSPRETLDLQALYKYRIDPGALVLHETLGFGAFAQVWRATCFGLPVAVKTLLAHRQTARDIAAFIKELELLSSFHSPYIVEFVGVVWTTPSDIKGVMELMDDGDLRTRLATTSPATLPWSIKVGILRHVVDGLAYLHSLHVIHRDLKSRNILLDRIKGAKLVDFGVARDADDASMTMGVGTYRWMAPEVLHGRDYSVAADIYSLGMVLTELDSHAIPFQHMARMSDVALMCAVMNGSVCPTAFTPSCPDWLKHLATLCTSHDPNERPTIYQVQNALQAVRV</sequence>
<feature type="compositionally biased region" description="Polar residues" evidence="5">
    <location>
        <begin position="273"/>
        <end position="291"/>
    </location>
</feature>
<keyword evidence="6" id="KW-1133">Transmembrane helix</keyword>
<feature type="transmembrane region" description="Helical" evidence="6">
    <location>
        <begin position="240"/>
        <end position="262"/>
    </location>
</feature>
<keyword evidence="6" id="KW-0472">Membrane</keyword>
<evidence type="ECO:0000259" key="8">
    <source>
        <dbReference type="PROSITE" id="PS50011"/>
    </source>
</evidence>
<feature type="region of interest" description="Disordered" evidence="5">
    <location>
        <begin position="204"/>
        <end position="233"/>
    </location>
</feature>
<dbReference type="PRINTS" id="PR00109">
    <property type="entry name" value="TYRKINASE"/>
</dbReference>
<dbReference type="GO" id="GO:0005524">
    <property type="term" value="F:ATP binding"/>
    <property type="evidence" value="ECO:0007669"/>
    <property type="project" value="UniProtKB-UniRule"/>
</dbReference>
<evidence type="ECO:0000313" key="9">
    <source>
        <dbReference type="EMBL" id="KDO24299.1"/>
    </source>
</evidence>
<dbReference type="VEuPathDB" id="FungiDB:SPRG_09936"/>
<evidence type="ECO:0000313" key="10">
    <source>
        <dbReference type="Proteomes" id="UP000030745"/>
    </source>
</evidence>
<evidence type="ECO:0000256" key="7">
    <source>
        <dbReference type="SAM" id="SignalP"/>
    </source>
</evidence>
<keyword evidence="9" id="KW-0808">Transferase</keyword>
<dbReference type="AlphaFoldDB" id="A0A067C0K4"/>
<dbReference type="RefSeq" id="XP_012205069.1">
    <property type="nucleotide sequence ID" value="XM_012349679.1"/>
</dbReference>
<dbReference type="PANTHER" id="PTHR44329:SF214">
    <property type="entry name" value="PROTEIN KINASE DOMAIN-CONTAINING PROTEIN"/>
    <property type="match status" value="1"/>
</dbReference>
<accession>A0A067C0K4</accession>
<dbReference type="PROSITE" id="PS00107">
    <property type="entry name" value="PROTEIN_KINASE_ATP"/>
    <property type="match status" value="1"/>
</dbReference>
<dbReference type="Gene3D" id="1.10.510.10">
    <property type="entry name" value="Transferase(Phosphotransferase) domain 1"/>
    <property type="match status" value="1"/>
</dbReference>
<evidence type="ECO:0000256" key="5">
    <source>
        <dbReference type="SAM" id="MobiDB-lite"/>
    </source>
</evidence>
<dbReference type="InterPro" id="IPR000719">
    <property type="entry name" value="Prot_kinase_dom"/>
</dbReference>
<feature type="signal peptide" evidence="7">
    <location>
        <begin position="1"/>
        <end position="17"/>
    </location>
</feature>
<keyword evidence="6" id="KW-0812">Transmembrane</keyword>
<dbReference type="InterPro" id="IPR051681">
    <property type="entry name" value="Ser/Thr_Kinases-Pseudokinases"/>
</dbReference>
<dbReference type="Gene3D" id="3.30.200.20">
    <property type="entry name" value="Phosphorylase Kinase, domain 1"/>
    <property type="match status" value="1"/>
</dbReference>
<dbReference type="PANTHER" id="PTHR44329">
    <property type="entry name" value="SERINE/THREONINE-PROTEIN KINASE TNNI3K-RELATED"/>
    <property type="match status" value="1"/>
</dbReference>
<keyword evidence="2 4" id="KW-0547">Nucleotide-binding</keyword>
<feature type="compositionally biased region" description="Low complexity" evidence="5">
    <location>
        <begin position="205"/>
        <end position="233"/>
    </location>
</feature>
<dbReference type="InterPro" id="IPR008271">
    <property type="entry name" value="Ser/Thr_kinase_AS"/>
</dbReference>
<dbReference type="InterPro" id="IPR001245">
    <property type="entry name" value="Ser-Thr/Tyr_kinase_cat_dom"/>
</dbReference>
<dbReference type="SMART" id="SM00220">
    <property type="entry name" value="S_TKc"/>
    <property type="match status" value="1"/>
</dbReference>
<dbReference type="InterPro" id="IPR011009">
    <property type="entry name" value="Kinase-like_dom_sf"/>
</dbReference>
<dbReference type="KEGG" id="spar:SPRG_09936"/>
<proteinExistence type="predicted"/>
<dbReference type="Pfam" id="PF07714">
    <property type="entry name" value="PK_Tyr_Ser-Thr"/>
    <property type="match status" value="1"/>
</dbReference>
<dbReference type="OrthoDB" id="339325at2759"/>
<dbReference type="GO" id="GO:0004674">
    <property type="term" value="F:protein serine/threonine kinase activity"/>
    <property type="evidence" value="ECO:0007669"/>
    <property type="project" value="UniProtKB-KW"/>
</dbReference>
<dbReference type="PROSITE" id="PS50011">
    <property type="entry name" value="PROTEIN_KINASE_DOM"/>
    <property type="match status" value="1"/>
</dbReference>
<name>A0A067C0K4_SAPPC</name>
<feature type="domain" description="Protein kinase" evidence="8">
    <location>
        <begin position="315"/>
        <end position="572"/>
    </location>
</feature>
<keyword evidence="3 4" id="KW-0067">ATP-binding</keyword>
<keyword evidence="1" id="KW-0723">Serine/threonine-protein kinase</keyword>
<dbReference type="Proteomes" id="UP000030745">
    <property type="component" value="Unassembled WGS sequence"/>
</dbReference>
<dbReference type="InterPro" id="IPR017441">
    <property type="entry name" value="Protein_kinase_ATP_BS"/>
</dbReference>
<gene>
    <name evidence="9" type="ORF">SPRG_09936</name>
</gene>
<dbReference type="PROSITE" id="PS00108">
    <property type="entry name" value="PROTEIN_KINASE_ST"/>
    <property type="match status" value="1"/>
</dbReference>
<reference evidence="9 10" key="1">
    <citation type="journal article" date="2013" name="PLoS Genet.">
        <title>Distinctive expansion of potential virulence genes in the genome of the oomycete fish pathogen Saprolegnia parasitica.</title>
        <authorList>
            <person name="Jiang R.H."/>
            <person name="de Bruijn I."/>
            <person name="Haas B.J."/>
            <person name="Belmonte R."/>
            <person name="Lobach L."/>
            <person name="Christie J."/>
            <person name="van den Ackerveken G."/>
            <person name="Bottin A."/>
            <person name="Bulone V."/>
            <person name="Diaz-Moreno S.M."/>
            <person name="Dumas B."/>
            <person name="Fan L."/>
            <person name="Gaulin E."/>
            <person name="Govers F."/>
            <person name="Grenville-Briggs L.J."/>
            <person name="Horner N.R."/>
            <person name="Levin J.Z."/>
            <person name="Mammella M."/>
            <person name="Meijer H.J."/>
            <person name="Morris P."/>
            <person name="Nusbaum C."/>
            <person name="Oome S."/>
            <person name="Phillips A.J."/>
            <person name="van Rooyen D."/>
            <person name="Rzeszutek E."/>
            <person name="Saraiva M."/>
            <person name="Secombes C.J."/>
            <person name="Seidl M.F."/>
            <person name="Snel B."/>
            <person name="Stassen J.H."/>
            <person name="Sykes S."/>
            <person name="Tripathy S."/>
            <person name="van den Berg H."/>
            <person name="Vega-Arreguin J.C."/>
            <person name="Wawra S."/>
            <person name="Young S.K."/>
            <person name="Zeng Q."/>
            <person name="Dieguez-Uribeondo J."/>
            <person name="Russ C."/>
            <person name="Tyler B.M."/>
            <person name="van West P."/>
        </authorList>
    </citation>
    <scope>NUCLEOTIDE SEQUENCE [LARGE SCALE GENOMIC DNA]</scope>
    <source>
        <strain evidence="9 10">CBS 223.65</strain>
    </source>
</reference>
<keyword evidence="7" id="KW-0732">Signal</keyword>
<evidence type="ECO:0000256" key="4">
    <source>
        <dbReference type="PROSITE-ProRule" id="PRU10141"/>
    </source>
</evidence>
<protein>
    <submittedName>
        <fullName evidence="9">TKL/LISK/LISK-DD1 protein kinase</fullName>
    </submittedName>
</protein>
<feature type="chain" id="PRO_5001638080" evidence="7">
    <location>
        <begin position="18"/>
        <end position="574"/>
    </location>
</feature>
<feature type="binding site" evidence="4">
    <location>
        <position position="342"/>
    </location>
    <ligand>
        <name>ATP</name>
        <dbReference type="ChEBI" id="CHEBI:30616"/>
    </ligand>
</feature>
<evidence type="ECO:0000256" key="1">
    <source>
        <dbReference type="ARBA" id="ARBA00022527"/>
    </source>
</evidence>
<dbReference type="OMA" id="ANAACSH"/>
<dbReference type="SUPFAM" id="SSF56112">
    <property type="entry name" value="Protein kinase-like (PK-like)"/>
    <property type="match status" value="1"/>
</dbReference>
<evidence type="ECO:0000256" key="3">
    <source>
        <dbReference type="ARBA" id="ARBA00022840"/>
    </source>
</evidence>
<feature type="region of interest" description="Disordered" evidence="5">
    <location>
        <begin position="271"/>
        <end position="291"/>
    </location>
</feature>
<evidence type="ECO:0000256" key="6">
    <source>
        <dbReference type="SAM" id="Phobius"/>
    </source>
</evidence>
<keyword evidence="9" id="KW-0418">Kinase</keyword>
<dbReference type="EMBL" id="KK583244">
    <property type="protein sequence ID" value="KDO24299.1"/>
    <property type="molecule type" value="Genomic_DNA"/>
</dbReference>
<keyword evidence="10" id="KW-1185">Reference proteome</keyword>
<dbReference type="GeneID" id="24132074"/>
<dbReference type="STRING" id="695850.A0A067C0K4"/>
<evidence type="ECO:0000256" key="2">
    <source>
        <dbReference type="ARBA" id="ARBA00022741"/>
    </source>
</evidence>
<organism evidence="9 10">
    <name type="scientific">Saprolegnia parasitica (strain CBS 223.65)</name>
    <dbReference type="NCBI Taxonomy" id="695850"/>
    <lineage>
        <taxon>Eukaryota</taxon>
        <taxon>Sar</taxon>
        <taxon>Stramenopiles</taxon>
        <taxon>Oomycota</taxon>
        <taxon>Saprolegniomycetes</taxon>
        <taxon>Saprolegniales</taxon>
        <taxon>Saprolegniaceae</taxon>
        <taxon>Saprolegnia</taxon>
    </lineage>
</organism>